<feature type="transmembrane region" description="Helical" evidence="1">
    <location>
        <begin position="49"/>
        <end position="69"/>
    </location>
</feature>
<reference evidence="3" key="1">
    <citation type="submission" date="2022-08" db="EMBL/GenBank/DDBJ databases">
        <authorList>
            <consortium name="DOE Joint Genome Institute"/>
            <person name="Min B."/>
            <person name="Riley R."/>
            <person name="Sierra-Patev S."/>
            <person name="Naranjo-Ortiz M."/>
            <person name="Looney B."/>
            <person name="Konkel Z."/>
            <person name="Slot J.C."/>
            <person name="Sakamoto Y."/>
            <person name="Steenwyk J.L."/>
            <person name="Rokas A."/>
            <person name="Carro J."/>
            <person name="Camarero S."/>
            <person name="Ferreira P."/>
            <person name="Molpeceres G."/>
            <person name="Ruiz-Duenas F.J."/>
            <person name="Serrano A."/>
            <person name="Henrissat B."/>
            <person name="Drula E."/>
            <person name="Hughes K.W."/>
            <person name="Mata J.L."/>
            <person name="Ishikawa N.K."/>
            <person name="Vargas-Isla R."/>
            <person name="Ushijima S."/>
            <person name="Smith C.A."/>
            <person name="Ahrendt S."/>
            <person name="Andreopoulos W."/>
            <person name="He G."/>
            <person name="Labutti K."/>
            <person name="Lipzen A."/>
            <person name="Ng V."/>
            <person name="Sandor L."/>
            <person name="Barry K."/>
            <person name="Martinez A.T."/>
            <person name="Xiao Y."/>
            <person name="Gibbons J.G."/>
            <person name="Terashima K."/>
            <person name="Hibbett D.S."/>
            <person name="Grigoriev I.V."/>
        </authorList>
    </citation>
    <scope>NUCLEOTIDE SEQUENCE</scope>
    <source>
        <strain evidence="3">TFB7829</strain>
    </source>
</reference>
<reference evidence="2 4" key="3">
    <citation type="journal article" date="2023" name="Proc. Natl. Acad. Sci. U.S.A.">
        <title>A global phylogenomic analysis of the shiitake genus Lentinula.</title>
        <authorList>
            <person name="Sierra-Patev S."/>
            <person name="Min B."/>
            <person name="Naranjo-Ortiz M."/>
            <person name="Looney B."/>
            <person name="Konkel Z."/>
            <person name="Slot J.C."/>
            <person name="Sakamoto Y."/>
            <person name="Steenwyk J.L."/>
            <person name="Rokas A."/>
            <person name="Carro J."/>
            <person name="Camarero S."/>
            <person name="Ferreira P."/>
            <person name="Molpeceres G."/>
            <person name="Ruiz-Duenas F.J."/>
            <person name="Serrano A."/>
            <person name="Henrissat B."/>
            <person name="Drula E."/>
            <person name="Hughes K.W."/>
            <person name="Mata J.L."/>
            <person name="Ishikawa N.K."/>
            <person name="Vargas-Isla R."/>
            <person name="Ushijima S."/>
            <person name="Smith C.A."/>
            <person name="Donoghue J."/>
            <person name="Ahrendt S."/>
            <person name="Andreopoulos W."/>
            <person name="He G."/>
            <person name="LaButti K."/>
            <person name="Lipzen A."/>
            <person name="Ng V."/>
            <person name="Riley R."/>
            <person name="Sandor L."/>
            <person name="Barry K."/>
            <person name="Martinez A.T."/>
            <person name="Xiao Y."/>
            <person name="Gibbons J.G."/>
            <person name="Terashima K."/>
            <person name="Grigoriev I.V."/>
            <person name="Hibbett D."/>
        </authorList>
    </citation>
    <scope>NUCLEOTIDE SEQUENCE [LARGE SCALE GENOMIC DNA]</scope>
    <source>
        <strain evidence="2 4">TFB7810</strain>
    </source>
</reference>
<gene>
    <name evidence="2" type="ORF">DFH05DRAFT_1403141</name>
    <name evidence="3" type="ORF">F5890DRAFT_1414363</name>
</gene>
<accession>A0AA38PWL8</accession>
<evidence type="ECO:0000313" key="4">
    <source>
        <dbReference type="Proteomes" id="UP001142393"/>
    </source>
</evidence>
<dbReference type="Proteomes" id="UP001142393">
    <property type="component" value="Unassembled WGS sequence"/>
</dbReference>
<reference evidence="2" key="2">
    <citation type="submission" date="2022-08" db="EMBL/GenBank/DDBJ databases">
        <authorList>
            <consortium name="DOE Joint Genome Institute"/>
            <person name="Min B."/>
            <person name="Sierra-Patev S."/>
            <person name="Naranjo-Ortiz M."/>
            <person name="Looney B."/>
            <person name="Konkel Z."/>
            <person name="Slot J.C."/>
            <person name="Sakamoto Y."/>
            <person name="Steenwyk J.L."/>
            <person name="Rokas A."/>
            <person name="Carro J."/>
            <person name="Camarero S."/>
            <person name="Ferreira P."/>
            <person name="Molpeceres G."/>
            <person name="Ruiz-duenas F.J."/>
            <person name="Serrano A."/>
            <person name="Henrissat B."/>
            <person name="Drula E."/>
            <person name="Hughes K.W."/>
            <person name="Mata J.L."/>
            <person name="Ishikawa N.K."/>
            <person name="Vargas-Isla R."/>
            <person name="Ushijima S."/>
            <person name="Smith C.A."/>
            <person name="Ahrendt S."/>
            <person name="Andreopoulos W."/>
            <person name="He G."/>
            <person name="LaButti K."/>
            <person name="Lipzen A."/>
            <person name="Ng V."/>
            <person name="Riley R."/>
            <person name="Sandor L."/>
            <person name="Barry K."/>
            <person name="Martinez A.T."/>
            <person name="Xiao Y."/>
            <person name="Gibbons J.G."/>
            <person name="Terashima K."/>
            <person name="Hibbett D.S."/>
            <person name="Grigoriev I.V."/>
        </authorList>
    </citation>
    <scope>NUCLEOTIDE SEQUENCE</scope>
    <source>
        <strain evidence="2">TFB7810</strain>
    </source>
</reference>
<dbReference type="Pfam" id="PF15159">
    <property type="entry name" value="PIG-Y"/>
    <property type="match status" value="1"/>
</dbReference>
<dbReference type="InterPro" id="IPR029164">
    <property type="entry name" value="PIG-Y"/>
</dbReference>
<accession>A0A9W8NWB2</accession>
<keyword evidence="1" id="KW-1133">Transmembrane helix</keyword>
<comment type="caution">
    <text evidence="2">The sequence shown here is derived from an EMBL/GenBank/DDBJ whole genome shotgun (WGS) entry which is preliminary data.</text>
</comment>
<dbReference type="Proteomes" id="UP001163850">
    <property type="component" value="Unassembled WGS sequence"/>
</dbReference>
<evidence type="ECO:0000256" key="1">
    <source>
        <dbReference type="SAM" id="Phobius"/>
    </source>
</evidence>
<keyword evidence="4" id="KW-1185">Reference proteome</keyword>
<feature type="transmembrane region" description="Helical" evidence="1">
    <location>
        <begin position="7"/>
        <end position="29"/>
    </location>
</feature>
<dbReference type="EMBL" id="JANVFU010000011">
    <property type="protein sequence ID" value="KAJ3742160.1"/>
    <property type="molecule type" value="Genomic_DNA"/>
</dbReference>
<organism evidence="2 4">
    <name type="scientific">Lentinula detonsa</name>
    <dbReference type="NCBI Taxonomy" id="2804962"/>
    <lineage>
        <taxon>Eukaryota</taxon>
        <taxon>Fungi</taxon>
        <taxon>Dikarya</taxon>
        <taxon>Basidiomycota</taxon>
        <taxon>Agaricomycotina</taxon>
        <taxon>Agaricomycetes</taxon>
        <taxon>Agaricomycetidae</taxon>
        <taxon>Agaricales</taxon>
        <taxon>Marasmiineae</taxon>
        <taxon>Omphalotaceae</taxon>
        <taxon>Lentinula</taxon>
    </lineage>
</organism>
<evidence type="ECO:0000313" key="3">
    <source>
        <dbReference type="EMBL" id="KAJ3983104.1"/>
    </source>
</evidence>
<name>A0A9W8NWB2_9AGAR</name>
<evidence type="ECO:0000313" key="2">
    <source>
        <dbReference type="EMBL" id="KAJ3742160.1"/>
    </source>
</evidence>
<proteinExistence type="predicted"/>
<keyword evidence="1" id="KW-0472">Membrane</keyword>
<dbReference type="AlphaFoldDB" id="A0A9W8NWB2"/>
<sequence length="75" mass="8405">MSLNIGHGIVTVTAVFFIIASYAILFSAILPLTGNVMLDVLANDTHYKYFTLLIIPTGAYFVIANWVGWQYYRNS</sequence>
<protein>
    <submittedName>
        <fullName evidence="2">Uncharacterized protein</fullName>
    </submittedName>
</protein>
<dbReference type="EMBL" id="MU802034">
    <property type="protein sequence ID" value="KAJ3983104.1"/>
    <property type="molecule type" value="Genomic_DNA"/>
</dbReference>
<keyword evidence="1" id="KW-0812">Transmembrane</keyword>